<dbReference type="EMBL" id="CP073041">
    <property type="protein sequence ID" value="UXE58476.1"/>
    <property type="molecule type" value="Genomic_DNA"/>
</dbReference>
<proteinExistence type="predicted"/>
<gene>
    <name evidence="1" type="ORF">KA717_20660</name>
</gene>
<dbReference type="KEGG" id="wna:KA717_20660"/>
<sequence length="94" mass="10954">MNTPIWLNDQLITQKAKEFANNLKQAIQKVKNEEDIKIATELQIQQVAKDVDIELEAKYEFTVAKTKGRIDSAYDRVFIEYKNPNSKGDRRIQI</sequence>
<organism evidence="1">
    <name type="scientific">Woronichinia naegeliana WA131</name>
    <dbReference type="NCBI Taxonomy" id="2824559"/>
    <lineage>
        <taxon>Bacteria</taxon>
        <taxon>Bacillati</taxon>
        <taxon>Cyanobacteriota</taxon>
        <taxon>Cyanophyceae</taxon>
        <taxon>Synechococcales</taxon>
        <taxon>Coelosphaeriaceae</taxon>
        <taxon>Woronichinia</taxon>
    </lineage>
</organism>
<reference evidence="1" key="1">
    <citation type="submission" date="2021-04" db="EMBL/GenBank/DDBJ databases">
        <title>Genome sequence of Woronichinia naegeliana from Washington state freshwater lake bloom.</title>
        <authorList>
            <person name="Dreher T.W."/>
        </authorList>
    </citation>
    <scope>NUCLEOTIDE SEQUENCE</scope>
    <source>
        <strain evidence="1">WA131</strain>
    </source>
</reference>
<accession>A0A977KTC1</accession>
<dbReference type="AlphaFoldDB" id="A0A977KTC1"/>
<dbReference type="Proteomes" id="UP001065613">
    <property type="component" value="Chromosome"/>
</dbReference>
<evidence type="ECO:0000313" key="1">
    <source>
        <dbReference type="EMBL" id="UXE58476.1"/>
    </source>
</evidence>
<name>A0A977KTC1_9CYAN</name>
<protein>
    <submittedName>
        <fullName evidence="1">Uncharacterized protein</fullName>
    </submittedName>
</protein>